<dbReference type="EMBL" id="JEME01001018">
    <property type="protein sequence ID" value="KYG08319.1"/>
    <property type="molecule type" value="Genomic_DNA"/>
</dbReference>
<dbReference type="Pfam" id="PF08843">
    <property type="entry name" value="AbiEii"/>
    <property type="match status" value="1"/>
</dbReference>
<evidence type="ECO:0000313" key="2">
    <source>
        <dbReference type="Proteomes" id="UP000075502"/>
    </source>
</evidence>
<dbReference type="Proteomes" id="UP000075502">
    <property type="component" value="Unassembled WGS sequence"/>
</dbReference>
<sequence>MRAAAEELGATVENLQTSPDFRRRQVKRGADRVVVDLVLERVVQGYPDKPLVGDIRIDPPEEILANKLCALLSRSEPRDLVDVYALERNGLRVEEVLPLAVRKDAGLTPAQLAWVLSEVQITEDARLPGGIAPDDLRDFLEKLISRLTRLAYPE</sequence>
<proteinExistence type="predicted"/>
<dbReference type="InterPro" id="IPR014942">
    <property type="entry name" value="AbiEii"/>
</dbReference>
<protein>
    <submittedName>
        <fullName evidence="1">Uncharacterized protein</fullName>
    </submittedName>
</protein>
<comment type="caution">
    <text evidence="1">The sequence shown here is derived from an EMBL/GenBank/DDBJ whole genome shotgun (WGS) entry which is preliminary data.</text>
</comment>
<dbReference type="AlphaFoldDB" id="A0A150TUD9"/>
<reference evidence="1 2" key="1">
    <citation type="submission" date="2014-02" db="EMBL/GenBank/DDBJ databases">
        <title>The small core and large imbalanced accessory genome model reveals a collaborative survival strategy of Sorangium cellulosum strains in nature.</title>
        <authorList>
            <person name="Han K."/>
            <person name="Peng R."/>
            <person name="Blom J."/>
            <person name="Li Y.-Z."/>
        </authorList>
    </citation>
    <scope>NUCLEOTIDE SEQUENCE [LARGE SCALE GENOMIC DNA]</scope>
    <source>
        <strain evidence="1 2">So0007-03</strain>
    </source>
</reference>
<evidence type="ECO:0000313" key="1">
    <source>
        <dbReference type="EMBL" id="KYG08319.1"/>
    </source>
</evidence>
<organism evidence="1 2">
    <name type="scientific">Sorangium cellulosum</name>
    <name type="common">Polyangium cellulosum</name>
    <dbReference type="NCBI Taxonomy" id="56"/>
    <lineage>
        <taxon>Bacteria</taxon>
        <taxon>Pseudomonadati</taxon>
        <taxon>Myxococcota</taxon>
        <taxon>Polyangia</taxon>
        <taxon>Polyangiales</taxon>
        <taxon>Polyangiaceae</taxon>
        <taxon>Sorangium</taxon>
    </lineage>
</organism>
<gene>
    <name evidence="1" type="ORF">BE21_24285</name>
</gene>
<name>A0A150TUD9_SORCE</name>
<accession>A0A150TUD9</accession>